<evidence type="ECO:0000313" key="2">
    <source>
        <dbReference type="EMBL" id="OPJ89007.1"/>
    </source>
</evidence>
<evidence type="ECO:0000256" key="1">
    <source>
        <dbReference type="SAM" id="MobiDB-lite"/>
    </source>
</evidence>
<dbReference type="EMBL" id="LSYS01001493">
    <property type="protein sequence ID" value="OPJ89007.1"/>
    <property type="molecule type" value="Genomic_DNA"/>
</dbReference>
<reference evidence="2 3" key="1">
    <citation type="submission" date="2016-02" db="EMBL/GenBank/DDBJ databases">
        <title>Band-tailed pigeon sequencing and assembly.</title>
        <authorList>
            <person name="Soares A.E."/>
            <person name="Novak B.J."/>
            <person name="Rice E.S."/>
            <person name="O'Connell B."/>
            <person name="Chang D."/>
            <person name="Weber S."/>
            <person name="Shapiro B."/>
        </authorList>
    </citation>
    <scope>NUCLEOTIDE SEQUENCE [LARGE SCALE GENOMIC DNA]</scope>
    <source>
        <strain evidence="2">BTP2013</strain>
        <tissue evidence="2">Blood</tissue>
    </source>
</reference>
<organism evidence="2 3">
    <name type="scientific">Patagioenas fasciata monilis</name>
    <dbReference type="NCBI Taxonomy" id="372326"/>
    <lineage>
        <taxon>Eukaryota</taxon>
        <taxon>Metazoa</taxon>
        <taxon>Chordata</taxon>
        <taxon>Craniata</taxon>
        <taxon>Vertebrata</taxon>
        <taxon>Euteleostomi</taxon>
        <taxon>Archelosauria</taxon>
        <taxon>Archosauria</taxon>
        <taxon>Dinosauria</taxon>
        <taxon>Saurischia</taxon>
        <taxon>Theropoda</taxon>
        <taxon>Coelurosauria</taxon>
        <taxon>Aves</taxon>
        <taxon>Neognathae</taxon>
        <taxon>Neoaves</taxon>
        <taxon>Columbimorphae</taxon>
        <taxon>Columbiformes</taxon>
        <taxon>Columbidae</taxon>
        <taxon>Patagioenas</taxon>
    </lineage>
</organism>
<dbReference type="AlphaFoldDB" id="A0A1V4KYD3"/>
<name>A0A1V4KYD3_PATFA</name>
<proteinExistence type="predicted"/>
<gene>
    <name evidence="2" type="ORF">AV530_019112</name>
</gene>
<sequence length="125" mass="13239">MVSAHCTLGSNYSITGFSGEQSPGLASSSPSVTPDNTQPLAAGADGAAWSRRRPRRAYGVTSGEERSSETVAEQRFLQGELWKRSSRESASSCLCHSRAVAGVTVTGSTKMLLCKCISLQKMPLL</sequence>
<feature type="region of interest" description="Disordered" evidence="1">
    <location>
        <begin position="19"/>
        <end position="70"/>
    </location>
</feature>
<keyword evidence="3" id="KW-1185">Reference proteome</keyword>
<accession>A0A1V4KYD3</accession>
<feature type="compositionally biased region" description="Polar residues" evidence="1">
    <location>
        <begin position="19"/>
        <end position="39"/>
    </location>
</feature>
<dbReference type="Proteomes" id="UP000190648">
    <property type="component" value="Unassembled WGS sequence"/>
</dbReference>
<comment type="caution">
    <text evidence="2">The sequence shown here is derived from an EMBL/GenBank/DDBJ whole genome shotgun (WGS) entry which is preliminary data.</text>
</comment>
<evidence type="ECO:0000313" key="3">
    <source>
        <dbReference type="Proteomes" id="UP000190648"/>
    </source>
</evidence>
<protein>
    <submittedName>
        <fullName evidence="2">Uncharacterized protein</fullName>
    </submittedName>
</protein>